<dbReference type="EMBL" id="UOGJ01000052">
    <property type="protein sequence ID" value="VAX35444.1"/>
    <property type="molecule type" value="Genomic_DNA"/>
</dbReference>
<protein>
    <submittedName>
        <fullName evidence="2">Uncharacterized protein</fullName>
    </submittedName>
</protein>
<feature type="transmembrane region" description="Helical" evidence="1">
    <location>
        <begin position="6"/>
        <end position="28"/>
    </location>
</feature>
<gene>
    <name evidence="2" type="ORF">MNBD_UNCLBAC01-1956</name>
</gene>
<keyword evidence="1" id="KW-0812">Transmembrane</keyword>
<evidence type="ECO:0000313" key="2">
    <source>
        <dbReference type="EMBL" id="VAX35444.1"/>
    </source>
</evidence>
<reference evidence="2" key="1">
    <citation type="submission" date="2018-06" db="EMBL/GenBank/DDBJ databases">
        <authorList>
            <person name="Zhirakovskaya E."/>
        </authorList>
    </citation>
    <scope>NUCLEOTIDE SEQUENCE</scope>
</reference>
<keyword evidence="1" id="KW-1133">Transmembrane helix</keyword>
<keyword evidence="1" id="KW-0472">Membrane</keyword>
<accession>A0A3B1DHD0</accession>
<dbReference type="AlphaFoldDB" id="A0A3B1DHD0"/>
<proteinExistence type="predicted"/>
<organism evidence="2">
    <name type="scientific">hydrothermal vent metagenome</name>
    <dbReference type="NCBI Taxonomy" id="652676"/>
    <lineage>
        <taxon>unclassified sequences</taxon>
        <taxon>metagenomes</taxon>
        <taxon>ecological metagenomes</taxon>
    </lineage>
</organism>
<name>A0A3B1DHD0_9ZZZZ</name>
<evidence type="ECO:0000256" key="1">
    <source>
        <dbReference type="SAM" id="Phobius"/>
    </source>
</evidence>
<sequence length="75" mass="8829">MIKIDISLAIAIFLCIFCFLVFIVWIFYNYHGKATIGKIECLKQCTYCSYVFFNYSEEHEYVCPQCKSYLQKGKG</sequence>